<dbReference type="Gene3D" id="2.60.40.10">
    <property type="entry name" value="Immunoglobulins"/>
    <property type="match status" value="2"/>
</dbReference>
<protein>
    <recommendedName>
        <fullName evidence="1">Transglutaminase C-terminal domain-containing protein</fullName>
    </recommendedName>
</protein>
<proteinExistence type="predicted"/>
<dbReference type="SUPFAM" id="SSF49309">
    <property type="entry name" value="Transglutaminase, two C-terminal domains"/>
    <property type="match status" value="2"/>
</dbReference>
<comment type="caution">
    <text evidence="2">The sequence shown here is derived from an EMBL/GenBank/DDBJ whole genome shotgun (WGS) entry which is preliminary data.</text>
</comment>
<sequence>MSRLRLVSELDITGNFKELEVPELGKDIDLTLKLSNGTSSDKTITVHFNANITGYTRSVMTNILMESVSISMASKEEKEIPFKIPYSKYIQRLLDDKVVEVTALCKWDDTGKVLISQVITLKTPSLNIKVLGDAVINNPLSVEVTFTNPLNENLSDCKVLAEGSGLIKQQIEKKISLKPKEKTTVTIEFKPYMTGSKQLNIVVDCNKTVTIEGFLIIVVKES</sequence>
<dbReference type="InterPro" id="IPR013783">
    <property type="entry name" value="Ig-like_fold"/>
</dbReference>
<organism evidence="2 3">
    <name type="scientific">Staurois parvus</name>
    <dbReference type="NCBI Taxonomy" id="386267"/>
    <lineage>
        <taxon>Eukaryota</taxon>
        <taxon>Metazoa</taxon>
        <taxon>Chordata</taxon>
        <taxon>Craniata</taxon>
        <taxon>Vertebrata</taxon>
        <taxon>Euteleostomi</taxon>
        <taxon>Amphibia</taxon>
        <taxon>Batrachia</taxon>
        <taxon>Anura</taxon>
        <taxon>Neobatrachia</taxon>
        <taxon>Ranoidea</taxon>
        <taxon>Ranidae</taxon>
        <taxon>Staurois</taxon>
    </lineage>
</organism>
<evidence type="ECO:0000259" key="1">
    <source>
        <dbReference type="Pfam" id="PF00927"/>
    </source>
</evidence>
<evidence type="ECO:0000313" key="3">
    <source>
        <dbReference type="Proteomes" id="UP001162483"/>
    </source>
</evidence>
<dbReference type="PANTHER" id="PTHR11590">
    <property type="entry name" value="PROTEIN-GLUTAMINE GAMMA-GLUTAMYLTRANSFERASE"/>
    <property type="match status" value="1"/>
</dbReference>
<dbReference type="Pfam" id="PF00927">
    <property type="entry name" value="Transglut_C"/>
    <property type="match status" value="2"/>
</dbReference>
<dbReference type="Proteomes" id="UP001162483">
    <property type="component" value="Unassembled WGS sequence"/>
</dbReference>
<name>A0ABN9CAR8_9NEOB</name>
<gene>
    <name evidence="2" type="ORF">SPARVUS_LOCUS4538535</name>
</gene>
<evidence type="ECO:0000313" key="2">
    <source>
        <dbReference type="EMBL" id="CAI9556366.1"/>
    </source>
</evidence>
<feature type="domain" description="Transglutaminase C-terminal" evidence="1">
    <location>
        <begin position="124"/>
        <end position="220"/>
    </location>
</feature>
<dbReference type="InterPro" id="IPR008958">
    <property type="entry name" value="Transglutaminase_C"/>
</dbReference>
<feature type="domain" description="Transglutaminase C-terminal" evidence="1">
    <location>
        <begin position="15"/>
        <end position="117"/>
    </location>
</feature>
<dbReference type="InterPro" id="IPR050779">
    <property type="entry name" value="Transglutaminase"/>
</dbReference>
<dbReference type="PANTHER" id="PTHR11590:SF50">
    <property type="entry name" value="PROTEIN-GLUTAMINE GAMMA-GLUTAMYLTRANSFERASE 6"/>
    <property type="match status" value="1"/>
</dbReference>
<dbReference type="EMBL" id="CATNWA010008516">
    <property type="protein sequence ID" value="CAI9556366.1"/>
    <property type="molecule type" value="Genomic_DNA"/>
</dbReference>
<dbReference type="InterPro" id="IPR036238">
    <property type="entry name" value="Transglutaminase_C_sf"/>
</dbReference>
<keyword evidence="3" id="KW-1185">Reference proteome</keyword>
<reference evidence="2" key="1">
    <citation type="submission" date="2023-05" db="EMBL/GenBank/DDBJ databases">
        <authorList>
            <person name="Stuckert A."/>
        </authorList>
    </citation>
    <scope>NUCLEOTIDE SEQUENCE</scope>
</reference>
<accession>A0ABN9CAR8</accession>